<accession>A0A7W5UEV3</accession>
<feature type="signal peptide" evidence="1">
    <location>
        <begin position="1"/>
        <end position="23"/>
    </location>
</feature>
<dbReference type="InterPro" id="IPR041333">
    <property type="entry name" value="M60_C"/>
</dbReference>
<gene>
    <name evidence="3" type="ORF">FHS60_001252</name>
</gene>
<dbReference type="PROSITE" id="PS51723">
    <property type="entry name" value="PEPTIDASE_M60"/>
    <property type="match status" value="1"/>
</dbReference>
<dbReference type="SMART" id="SM01276">
    <property type="entry name" value="M60-like"/>
    <property type="match status" value="1"/>
</dbReference>
<name>A0A7W5UEV3_9BACT</name>
<dbReference type="InterPro" id="IPR042279">
    <property type="entry name" value="Pep_M60_3"/>
</dbReference>
<evidence type="ECO:0000313" key="4">
    <source>
        <dbReference type="Proteomes" id="UP000541425"/>
    </source>
</evidence>
<dbReference type="InterPro" id="IPR035992">
    <property type="entry name" value="Ricin_B-like_lectins"/>
</dbReference>
<feature type="chain" id="PRO_5031573603" description="Peptidase M60 domain-containing protein" evidence="1">
    <location>
        <begin position="24"/>
        <end position="1509"/>
    </location>
</feature>
<dbReference type="Gene3D" id="2.60.120.1250">
    <property type="entry name" value="Peptidase M60, enhancin-like domain 1"/>
    <property type="match status" value="1"/>
</dbReference>
<dbReference type="Gene3D" id="3.40.390.80">
    <property type="entry name" value="Peptidase M60, enhancin-like domain 2"/>
    <property type="match status" value="1"/>
</dbReference>
<comment type="caution">
    <text evidence="3">The sequence shown here is derived from an EMBL/GenBank/DDBJ whole genome shotgun (WGS) entry which is preliminary data.</text>
</comment>
<dbReference type="CDD" id="cd23432">
    <property type="entry name" value="beta-trefoil_Ricin_EndoBetaGal-like"/>
    <property type="match status" value="1"/>
</dbReference>
<dbReference type="SUPFAM" id="SSF50370">
    <property type="entry name" value="Ricin B-like lectins"/>
    <property type="match status" value="1"/>
</dbReference>
<dbReference type="Gene3D" id="2.80.10.50">
    <property type="match status" value="1"/>
</dbReference>
<dbReference type="EMBL" id="JACICA010000005">
    <property type="protein sequence ID" value="MBB3702783.1"/>
    <property type="molecule type" value="Genomic_DNA"/>
</dbReference>
<organism evidence="3 4">
    <name type="scientific">Alloprevotella rava</name>
    <dbReference type="NCBI Taxonomy" id="671218"/>
    <lineage>
        <taxon>Bacteria</taxon>
        <taxon>Pseudomonadati</taxon>
        <taxon>Bacteroidota</taxon>
        <taxon>Bacteroidia</taxon>
        <taxon>Bacteroidales</taxon>
        <taxon>Prevotellaceae</taxon>
        <taxon>Alloprevotella</taxon>
    </lineage>
</organism>
<dbReference type="RefSeq" id="WP_183696309.1">
    <property type="nucleotide sequence ID" value="NZ_JACICA010000005.1"/>
</dbReference>
<dbReference type="Pfam" id="PF18630">
    <property type="entry name" value="Peptidase_M60_C"/>
    <property type="match status" value="1"/>
</dbReference>
<evidence type="ECO:0000313" key="3">
    <source>
        <dbReference type="EMBL" id="MBB3702783.1"/>
    </source>
</evidence>
<feature type="domain" description="Peptidase M60" evidence="2">
    <location>
        <begin position="443"/>
        <end position="739"/>
    </location>
</feature>
<proteinExistence type="predicted"/>
<reference evidence="3 4" key="1">
    <citation type="submission" date="2020-08" db="EMBL/GenBank/DDBJ databases">
        <title>Genomic Encyclopedia of Type Strains, Phase IV (KMG-IV): sequencing the most valuable type-strain genomes for metagenomic binning, comparative biology and taxonomic classification.</title>
        <authorList>
            <person name="Goeker M."/>
        </authorList>
    </citation>
    <scope>NUCLEOTIDE SEQUENCE [LARGE SCALE GENOMIC DNA]</scope>
    <source>
        <strain evidence="3 4">DSM 22548</strain>
    </source>
</reference>
<keyword evidence="1" id="KW-0732">Signal</keyword>
<evidence type="ECO:0000259" key="2">
    <source>
        <dbReference type="PROSITE" id="PS51723"/>
    </source>
</evidence>
<dbReference type="Pfam" id="PF13402">
    <property type="entry name" value="Peptidase_M60"/>
    <property type="match status" value="1"/>
</dbReference>
<protein>
    <recommendedName>
        <fullName evidence="2">Peptidase M60 domain-containing protein</fullName>
    </recommendedName>
</protein>
<dbReference type="Gene3D" id="1.10.390.30">
    <property type="entry name" value="Peptidase M60, enhancin-like domain 3"/>
    <property type="match status" value="1"/>
</dbReference>
<dbReference type="CDD" id="cd00161">
    <property type="entry name" value="beta-trefoil_Ricin-like"/>
    <property type="match status" value="1"/>
</dbReference>
<dbReference type="InterPro" id="IPR031161">
    <property type="entry name" value="Peptidase_M60_dom"/>
</dbReference>
<evidence type="ECO:0000256" key="1">
    <source>
        <dbReference type="SAM" id="SignalP"/>
    </source>
</evidence>
<dbReference type="Proteomes" id="UP000541425">
    <property type="component" value="Unassembled WGS sequence"/>
</dbReference>
<sequence length="1509" mass="166310">MKHFFLTLLSIILALSVGTTAHAQTGEALVKQYLQSGGVFRIASNRTANHVMQEHNGAARTAPLSTTDYSQAWVLRKSGNGFYIQNAATGHYLKEKDHPTPLALTNDGTLFYIKYRANNTGNSTFVTISTKADFSDKSCLHDDEQHNVVKWYAGASQDNTPSDWTLQPATDLNEATIVGNLNPGYVPTPTANTYYYLVNKSYPDRVMTEAVGTSTVAAKAVQANNFAQIWQLTSKGGNNYTLTNVLTGKRVNHVGGLSQEYTTSTNGGVFTLAKFNDKWTATYTLADKGTTRGLHCSESQGYSVVGWHTNADATGWYFKTATVDPSALAAAQAEYQSLNNLQTNTAAYTTKLAKYFTDGSCSELKAPYSTMSAANLTTALTADGFPETIRQMVLKVRNNSWEVYKAGWDKTEKTFRVGTYKPYSYGGYDGWAKILKLDYRLGQLTNPTGISVKEYDVLQVYVGSIPTGQKVKLEIVGEGSATGTQIGLKEGYNVISSPAEGTVFVNYDVNNIINQNTFTPLSTYAPVKVHIEGGTVNGYFDLTRGDNDTDWANLQQYLLKGSSVLDLKTEQLIFHMNKDRVTSACPTEMKKLLTAWNTLIDWEREMMGLEEYKDYFNSMLTCTSINSSYMFATNYGTYYEKSTLNTIMNANQMTTSGGALWGPAHENGHIHQKLINMIGQTEISTNLFSNIAVFRQGHNTSRATSTATTLKNMANGVFWNDRGLWERVHLYYQLYLFFHATGKDTSFYPNLFKAFRKGPELNQRAETFVPATEDYLRFYETVCKVSGYDMTEFFQAYGFFEIPTMQEYTLNGTTQKAYHVGDYSNYYITITQQMIDESKARVKAMNLTKNGGNAAFIEDRITAPLATYEGHLPGELKTAFSDEEENLIGKHGDVGQYTSFDQPCSAYEFTTSVTDPRAVQAVGTGAVGFKVYDKDGNLVFMANTNKFTLPESLVGQPYTIKAAQGNGEDVLMTKGEDRSTITWNVVDNKNNILHTFTTNDLTKGSTVTTYPADMQAYTKRFVNYIPATPNVVANGHTTVSVRYNFTGPFQPSTTTDLHYYHLKVRDGYINYTTKAPYLLTPAPSATNNSQWAFIGNPFEGFRILNAATGTQQFLTFGTTYNGGNPVMGTAEDCWEIIANQNDASGKSFSIKVKDKNCYFNKYANEGYLKYWQASANDDTGSNVTVEAASAAEEFNGYFRLKNSQSNRYIALGADGNFSATSNRPFMNPSNVFLLEQNTDGTIRMSHGNRYVANNTFKATDAQEQAYPILLLRTSANTYAIYAKDGHGLGNSYWQNSSASGASLSFQTGDAGGSKWKLEPATTLILPLIPFENAAYSTAYMPFAYTVDNGVTANIISLAGSTAKTTAITTVPAHTGVLLISPSDEVTMATLNIVAPAPELTQTNVLTGTYTPQLADGSQYTFSAGPDQVRRLGFYIYTAGAPLNPYRAYISAASASGVRAFLLDPQTLTGITSATEDNTQKDIYDLQGRRLDKVSRPGLYIVNGQKQLKR</sequence>